<feature type="compositionally biased region" description="Polar residues" evidence="1">
    <location>
        <begin position="208"/>
        <end position="240"/>
    </location>
</feature>
<dbReference type="PANTHER" id="PTHR34193">
    <property type="entry name" value="OS11G0199801 PROTEIN"/>
    <property type="match status" value="1"/>
</dbReference>
<dbReference type="Gramene" id="AUR62007679-RA">
    <property type="protein sequence ID" value="AUR62007679-RA:cds"/>
    <property type="gene ID" value="AUR62007679"/>
</dbReference>
<dbReference type="OMA" id="NRPENSC"/>
<dbReference type="Proteomes" id="UP000596660">
    <property type="component" value="Unplaced"/>
</dbReference>
<dbReference type="AlphaFoldDB" id="A0A803L740"/>
<feature type="compositionally biased region" description="Low complexity" evidence="1">
    <location>
        <begin position="145"/>
        <end position="203"/>
    </location>
</feature>
<feature type="region of interest" description="Disordered" evidence="1">
    <location>
        <begin position="136"/>
        <end position="241"/>
    </location>
</feature>
<organism evidence="2 3">
    <name type="scientific">Chenopodium quinoa</name>
    <name type="common">Quinoa</name>
    <dbReference type="NCBI Taxonomy" id="63459"/>
    <lineage>
        <taxon>Eukaryota</taxon>
        <taxon>Viridiplantae</taxon>
        <taxon>Streptophyta</taxon>
        <taxon>Embryophyta</taxon>
        <taxon>Tracheophyta</taxon>
        <taxon>Spermatophyta</taxon>
        <taxon>Magnoliopsida</taxon>
        <taxon>eudicotyledons</taxon>
        <taxon>Gunneridae</taxon>
        <taxon>Pentapetalae</taxon>
        <taxon>Caryophyllales</taxon>
        <taxon>Chenopodiaceae</taxon>
        <taxon>Chenopodioideae</taxon>
        <taxon>Atripliceae</taxon>
        <taxon>Chenopodium</taxon>
    </lineage>
</organism>
<evidence type="ECO:0000313" key="3">
    <source>
        <dbReference type="Proteomes" id="UP000596660"/>
    </source>
</evidence>
<feature type="region of interest" description="Disordered" evidence="1">
    <location>
        <begin position="274"/>
        <end position="328"/>
    </location>
</feature>
<feature type="region of interest" description="Disordered" evidence="1">
    <location>
        <begin position="103"/>
        <end position="124"/>
    </location>
</feature>
<reference evidence="2" key="2">
    <citation type="submission" date="2021-03" db="UniProtKB">
        <authorList>
            <consortium name="EnsemblPlants"/>
        </authorList>
    </citation>
    <scope>IDENTIFICATION</scope>
</reference>
<name>A0A803L740_CHEQI</name>
<accession>A0A803L740</accession>
<feature type="compositionally biased region" description="Polar residues" evidence="1">
    <location>
        <begin position="106"/>
        <end position="116"/>
    </location>
</feature>
<proteinExistence type="predicted"/>
<feature type="region of interest" description="Disordered" evidence="1">
    <location>
        <begin position="352"/>
        <end position="381"/>
    </location>
</feature>
<feature type="compositionally biased region" description="Basic residues" evidence="1">
    <location>
        <begin position="304"/>
        <end position="315"/>
    </location>
</feature>
<dbReference type="PANTHER" id="PTHR34193:SF1">
    <property type="entry name" value="EXPRESSED PROTEIN"/>
    <property type="match status" value="1"/>
</dbReference>
<protein>
    <submittedName>
        <fullName evidence="2">Uncharacterized protein</fullName>
    </submittedName>
</protein>
<evidence type="ECO:0000313" key="2">
    <source>
        <dbReference type="EnsemblPlants" id="AUR62007679-RA:cds"/>
    </source>
</evidence>
<evidence type="ECO:0000256" key="1">
    <source>
        <dbReference type="SAM" id="MobiDB-lite"/>
    </source>
</evidence>
<keyword evidence="3" id="KW-1185">Reference proteome</keyword>
<feature type="compositionally biased region" description="Basic and acidic residues" evidence="1">
    <location>
        <begin position="274"/>
        <end position="303"/>
    </location>
</feature>
<dbReference type="EnsemblPlants" id="AUR62007679-RA">
    <property type="protein sequence ID" value="AUR62007679-RA:cds"/>
    <property type="gene ID" value="AUR62007679"/>
</dbReference>
<sequence>MIDSGTKHPENRIHLYDPVGLLHEGYGAFRPSSHGVRPRRQTVSYDNFVETTNSNSPSGIGSYDSFTDANSTGGLRSYDSFEVDSLGLRSYNESFNLEATDDRVNSYDSSTNTTAADHQDRNDGGLRFITVNNVVEDDKSDDSTPRLWRPSSPKSPKSLRSPLHHTTTATSANSSSLYPSSPPKSSSAVNSPPLNPSSPKSVKFAPLNPTSVKSAVNSPPNPTSLNQQQYQMMSPSSRTQAIAKGRKELMDMVRDLPESYYELSLRDIVDQKPELQMQKEKEKEIQIPEEKKPNKETTKAKETKKQKKSSSKKVKKSESKKKMVRSRSVDNGKFLLKTSVFPILGTRKSKKNLTAASSFKVAPMPKADSSSAGPGKVGEKDWWKRKSCISSESENSNGAAIDSYLAVAYSMEEESEAINRPENSCLPETGRQ</sequence>
<reference evidence="2" key="1">
    <citation type="journal article" date="2017" name="Nature">
        <title>The genome of Chenopodium quinoa.</title>
        <authorList>
            <person name="Jarvis D.E."/>
            <person name="Ho Y.S."/>
            <person name="Lightfoot D.J."/>
            <person name="Schmoeckel S.M."/>
            <person name="Li B."/>
            <person name="Borm T.J.A."/>
            <person name="Ohyanagi H."/>
            <person name="Mineta K."/>
            <person name="Michell C.T."/>
            <person name="Saber N."/>
            <person name="Kharbatia N.M."/>
            <person name="Rupper R.R."/>
            <person name="Sharp A.R."/>
            <person name="Dally N."/>
            <person name="Boughton B.A."/>
            <person name="Woo Y.H."/>
            <person name="Gao G."/>
            <person name="Schijlen E.G.W.M."/>
            <person name="Guo X."/>
            <person name="Momin A.A."/>
            <person name="Negrao S."/>
            <person name="Al-Babili S."/>
            <person name="Gehring C."/>
            <person name="Roessner U."/>
            <person name="Jung C."/>
            <person name="Murphy K."/>
            <person name="Arold S.T."/>
            <person name="Gojobori T."/>
            <person name="van der Linden C.G."/>
            <person name="van Loo E.N."/>
            <person name="Jellen E.N."/>
            <person name="Maughan P.J."/>
            <person name="Tester M."/>
        </authorList>
    </citation>
    <scope>NUCLEOTIDE SEQUENCE [LARGE SCALE GENOMIC DNA]</scope>
    <source>
        <strain evidence="2">cv. PI 614886</strain>
    </source>
</reference>